<keyword evidence="5" id="KW-1185">Reference proteome</keyword>
<gene>
    <name evidence="2" type="ORF">BKK51_00565</name>
    <name evidence="3" type="ORF">BKK52_02950</name>
</gene>
<dbReference type="Proteomes" id="UP000189161">
    <property type="component" value="Unassembled WGS sequence"/>
</dbReference>
<evidence type="ECO:0000313" key="2">
    <source>
        <dbReference type="EMBL" id="OOF47190.1"/>
    </source>
</evidence>
<reference evidence="4 5" key="1">
    <citation type="submission" date="2016-10" db="EMBL/GenBank/DDBJ databases">
        <title>Rodentibacter gen. nov. and new species.</title>
        <authorList>
            <person name="Christensen H."/>
        </authorList>
    </citation>
    <scope>NUCLEOTIDE SEQUENCE [LARGE SCALE GENOMIC DNA]</scope>
    <source>
        <strain evidence="2 4">H1983213011</strain>
        <strain evidence="3 5">H1987082031</strain>
    </source>
</reference>
<dbReference type="OrthoDB" id="9815372at2"/>
<evidence type="ECO:0000313" key="5">
    <source>
        <dbReference type="Proteomes" id="UP000189161"/>
    </source>
</evidence>
<dbReference type="InterPro" id="IPR003615">
    <property type="entry name" value="HNH_nuc"/>
</dbReference>
<evidence type="ECO:0000313" key="4">
    <source>
        <dbReference type="Proteomes" id="UP000188728"/>
    </source>
</evidence>
<dbReference type="CDD" id="cd00085">
    <property type="entry name" value="HNHc"/>
    <property type="match status" value="1"/>
</dbReference>
<comment type="caution">
    <text evidence="2">The sequence shown here is derived from an EMBL/GenBank/DDBJ whole genome shotgun (WGS) entry which is preliminary data.</text>
</comment>
<organism evidence="2 4">
    <name type="scientific">Rodentibacter trehalosifermentans</name>
    <dbReference type="NCBI Taxonomy" id="1908263"/>
    <lineage>
        <taxon>Bacteria</taxon>
        <taxon>Pseudomonadati</taxon>
        <taxon>Pseudomonadota</taxon>
        <taxon>Gammaproteobacteria</taxon>
        <taxon>Pasteurellales</taxon>
        <taxon>Pasteurellaceae</taxon>
        <taxon>Rodentibacter</taxon>
    </lineage>
</organism>
<protein>
    <recommendedName>
        <fullName evidence="1">HNH nuclease domain-containing protein</fullName>
    </recommendedName>
</protein>
<name>A0A1V3IYG4_9PAST</name>
<dbReference type="EMBL" id="MLHL01000015">
    <property type="protein sequence ID" value="OOF49485.1"/>
    <property type="molecule type" value="Genomic_DNA"/>
</dbReference>
<dbReference type="AlphaFoldDB" id="A0A1V3IYG4"/>
<accession>A0A1V3J3W6</accession>
<sequence length="290" mass="33680">MKLSVDFSDLYQAVKKISDIQDIFTGDMLPIKTLQIDNFDTNLSSSKGIEVKLSDIEIKRGLLTYKGRHVLLFMPDNTYVCNQNGKSISDIKRNPALGNKYHIADCKTLQDMRLNNRIDKYHVQANLNNLFHIHNDKGEEDDVSLQVCKNCLDMLKYKGYSRSGDWKKKNEIFNNFNNAEFFEYYSAIFADIPDDIGQTKIGYAENWQEIANKVKKRANYCCQKCQLDLNLHPNLLHVHHINGVKQDNRPENLIPLCIECHSQQPMHQHMKEEAQKYSATIQLLRQKQLI</sequence>
<proteinExistence type="predicted"/>
<accession>A0A1V3IYG4</accession>
<evidence type="ECO:0000313" key="3">
    <source>
        <dbReference type="EMBL" id="OOF49485.1"/>
    </source>
</evidence>
<dbReference type="Gene3D" id="1.10.30.50">
    <property type="match status" value="1"/>
</dbReference>
<dbReference type="EMBL" id="MLHK01000002">
    <property type="protein sequence ID" value="OOF47190.1"/>
    <property type="molecule type" value="Genomic_DNA"/>
</dbReference>
<dbReference type="RefSeq" id="WP_077420751.1">
    <property type="nucleotide sequence ID" value="NZ_MLHK01000002.1"/>
</dbReference>
<evidence type="ECO:0000259" key="1">
    <source>
        <dbReference type="SMART" id="SM00507"/>
    </source>
</evidence>
<dbReference type="SMART" id="SM00507">
    <property type="entry name" value="HNHc"/>
    <property type="match status" value="1"/>
</dbReference>
<dbReference type="Proteomes" id="UP000188728">
    <property type="component" value="Unassembled WGS sequence"/>
</dbReference>
<feature type="domain" description="HNH nuclease" evidence="1">
    <location>
        <begin position="209"/>
        <end position="262"/>
    </location>
</feature>